<dbReference type="Proteomes" id="UP000430345">
    <property type="component" value="Unassembled WGS sequence"/>
</dbReference>
<dbReference type="NCBIfam" id="NF038214">
    <property type="entry name" value="IS21_help_AAA"/>
    <property type="match status" value="1"/>
</dbReference>
<dbReference type="GO" id="GO:0006260">
    <property type="term" value="P:DNA replication"/>
    <property type="evidence" value="ECO:0007669"/>
    <property type="project" value="TreeGrafter"/>
</dbReference>
<sequence length="252" mass="29290">MFMYTKLINNLETLKLEKMCSYAQTYLNLAAKEQIPLIDALVHLTDKEIEYKNEIASKIQISVAGFPFVKRVHDFDYIFQPSVNKMQIKDLCSLRFLENKENILFYGTPGVGKTHLATAIGIEAASKRYLTYFISCHDLIQNLRNAYNENRLETRLKHYSKYKLLIIDEIGYLPIDQLGANLFFQLITKRYEHNSTIITTNQPFSKWGEVFSDATLANAILDRLLHHAHIIKIIGPSYRTKDVYEMIQQENN</sequence>
<dbReference type="SMART" id="SM00382">
    <property type="entry name" value="AAA"/>
    <property type="match status" value="1"/>
</dbReference>
<dbReference type="Gene3D" id="3.40.50.300">
    <property type="entry name" value="P-loop containing nucleotide triphosphate hydrolases"/>
    <property type="match status" value="1"/>
</dbReference>
<dbReference type="PANTHER" id="PTHR30050">
    <property type="entry name" value="CHROMOSOMAL REPLICATION INITIATOR PROTEIN DNAA"/>
    <property type="match status" value="1"/>
</dbReference>
<proteinExistence type="inferred from homology"/>
<accession>A0A6I1MWP9</accession>
<evidence type="ECO:0000256" key="1">
    <source>
        <dbReference type="ARBA" id="ARBA00008059"/>
    </source>
</evidence>
<name>A0A6I1MWP9_9CLOT</name>
<dbReference type="PANTHER" id="PTHR30050:SF4">
    <property type="entry name" value="ATP-BINDING PROTEIN RV3427C IN INSERTION SEQUENCE-RELATED"/>
    <property type="match status" value="1"/>
</dbReference>
<organism evidence="5 6">
    <name type="scientific">Clostridium tarantellae</name>
    <dbReference type="NCBI Taxonomy" id="39493"/>
    <lineage>
        <taxon>Bacteria</taxon>
        <taxon>Bacillati</taxon>
        <taxon>Bacillota</taxon>
        <taxon>Clostridia</taxon>
        <taxon>Eubacteriales</taxon>
        <taxon>Clostridiaceae</taxon>
        <taxon>Clostridium</taxon>
    </lineage>
</organism>
<evidence type="ECO:0000256" key="3">
    <source>
        <dbReference type="ARBA" id="ARBA00022840"/>
    </source>
</evidence>
<comment type="similarity">
    <text evidence="1">Belongs to the IS21/IS1162 putative ATP-binding protein family.</text>
</comment>
<dbReference type="EMBL" id="WHJC01000513">
    <property type="protein sequence ID" value="MPQ45221.1"/>
    <property type="molecule type" value="Genomic_DNA"/>
</dbReference>
<dbReference type="Pfam" id="PF01695">
    <property type="entry name" value="IstB_IS21"/>
    <property type="match status" value="1"/>
</dbReference>
<comment type="caution">
    <text evidence="5">The sequence shown here is derived from an EMBL/GenBank/DDBJ whole genome shotgun (WGS) entry which is preliminary data.</text>
</comment>
<keyword evidence="6" id="KW-1185">Reference proteome</keyword>
<keyword evidence="2" id="KW-0547">Nucleotide-binding</keyword>
<dbReference type="InterPro" id="IPR047661">
    <property type="entry name" value="IstB"/>
</dbReference>
<feature type="domain" description="AAA+ ATPase" evidence="4">
    <location>
        <begin position="99"/>
        <end position="232"/>
    </location>
</feature>
<evidence type="ECO:0000313" key="6">
    <source>
        <dbReference type="Proteomes" id="UP000430345"/>
    </source>
</evidence>
<dbReference type="GO" id="GO:0005524">
    <property type="term" value="F:ATP binding"/>
    <property type="evidence" value="ECO:0007669"/>
    <property type="project" value="UniProtKB-KW"/>
</dbReference>
<dbReference type="PIRSF" id="PIRSF003073">
    <property type="entry name" value="DNAC_TnpB_IstB"/>
    <property type="match status" value="1"/>
</dbReference>
<dbReference type="CDD" id="cd00009">
    <property type="entry name" value="AAA"/>
    <property type="match status" value="1"/>
</dbReference>
<dbReference type="AlphaFoldDB" id="A0A6I1MWP9"/>
<dbReference type="InterPro" id="IPR002611">
    <property type="entry name" value="IstB_ATP-bd"/>
</dbReference>
<dbReference type="InterPro" id="IPR028350">
    <property type="entry name" value="DNAC/IstB-like"/>
</dbReference>
<dbReference type="SUPFAM" id="SSF52540">
    <property type="entry name" value="P-loop containing nucleoside triphosphate hydrolases"/>
    <property type="match status" value="1"/>
</dbReference>
<reference evidence="5 6" key="1">
    <citation type="submission" date="2019-10" db="EMBL/GenBank/DDBJ databases">
        <title>The Genome Sequence of Clostridium tarantellae Isolated from Fish Brain.</title>
        <authorList>
            <person name="Bano L."/>
            <person name="Kiel M."/>
            <person name="Sales G."/>
            <person name="Doxey A.C."/>
            <person name="Mansfield M.J."/>
            <person name="Schiavone M."/>
            <person name="Rossetto O."/>
            <person name="Pirazzini M."/>
            <person name="Dobrindt U."/>
            <person name="Montecucco C."/>
        </authorList>
    </citation>
    <scope>NUCLEOTIDE SEQUENCE [LARGE SCALE GENOMIC DNA]</scope>
    <source>
        <strain evidence="5 6">DSM 3997</strain>
    </source>
</reference>
<evidence type="ECO:0000313" key="5">
    <source>
        <dbReference type="EMBL" id="MPQ45221.1"/>
    </source>
</evidence>
<protein>
    <submittedName>
        <fullName evidence="5">AAA family ATPase</fullName>
    </submittedName>
</protein>
<dbReference type="InterPro" id="IPR027417">
    <property type="entry name" value="P-loop_NTPase"/>
</dbReference>
<keyword evidence="3" id="KW-0067">ATP-binding</keyword>
<gene>
    <name evidence="5" type="ORF">GBZ86_16010</name>
</gene>
<evidence type="ECO:0000259" key="4">
    <source>
        <dbReference type="SMART" id="SM00382"/>
    </source>
</evidence>
<dbReference type="InterPro" id="IPR003593">
    <property type="entry name" value="AAA+_ATPase"/>
</dbReference>
<evidence type="ECO:0000256" key="2">
    <source>
        <dbReference type="ARBA" id="ARBA00022741"/>
    </source>
</evidence>